<dbReference type="Pfam" id="PF02118">
    <property type="entry name" value="Srg"/>
    <property type="match status" value="1"/>
</dbReference>
<keyword evidence="7" id="KW-1185">Reference proteome</keyword>
<organism evidence="7 8">
    <name type="scientific">Panagrellus redivivus</name>
    <name type="common">Microworm</name>
    <dbReference type="NCBI Taxonomy" id="6233"/>
    <lineage>
        <taxon>Eukaryota</taxon>
        <taxon>Metazoa</taxon>
        <taxon>Ecdysozoa</taxon>
        <taxon>Nematoda</taxon>
        <taxon>Chromadorea</taxon>
        <taxon>Rhabditida</taxon>
        <taxon>Tylenchina</taxon>
        <taxon>Panagrolaimomorpha</taxon>
        <taxon>Panagrolaimoidea</taxon>
        <taxon>Panagrolaimidae</taxon>
        <taxon>Panagrellus</taxon>
    </lineage>
</organism>
<sequence length="315" mass="37261">MWTIFVQISYGIPSFCAHFLMFWLFQFSRQKQSFQSSFYSLTKFLTVFDIFYYIFLNLQIKLFNYAPLAQHFIDFGPESFFYRIIIFGFYFFNYLRSFFVLAESMNRFAFVLYIDKQTDMFDAKMSKFIWPFFVVAVLIAISQSWFYFWCTFVFIKLGDTDSYALIAMLTFFKTKGSLRSAIIGFIAAISCIILNGCASLLLFRRKQIVKKRGGLNLFLIALVDFVFHLLHAVTEISFVVFRNYPKTLYLLEYAQAIRIWVIDLDCLHRPWILFIMSENVRFAVFYVVGFAKHNQMNNVKQTIHNVAVKSITVVM</sequence>
<feature type="transmembrane region" description="Helical" evidence="6">
    <location>
        <begin position="181"/>
        <end position="203"/>
    </location>
</feature>
<evidence type="ECO:0000256" key="6">
    <source>
        <dbReference type="RuleBase" id="RU280813"/>
    </source>
</evidence>
<dbReference type="PANTHER" id="PTHR31552">
    <property type="entry name" value="SERPENTINE RECEPTOR CLASS GAMMA"/>
    <property type="match status" value="1"/>
</dbReference>
<feature type="transmembrane region" description="Helical" evidence="6">
    <location>
        <begin position="128"/>
        <end position="155"/>
    </location>
</feature>
<reference evidence="8" key="2">
    <citation type="submission" date="2020-10" db="UniProtKB">
        <authorList>
            <consortium name="WormBaseParasite"/>
        </authorList>
    </citation>
    <scope>IDENTIFICATION</scope>
</reference>
<comment type="subcellular location">
    <subcellularLocation>
        <location evidence="1">Membrane</location>
        <topology evidence="1">Multi-pass membrane protein</topology>
    </subcellularLocation>
</comment>
<comment type="similarity">
    <text evidence="2 6">Belongs to the nematode receptor-like protein srg family.</text>
</comment>
<dbReference type="Proteomes" id="UP000492821">
    <property type="component" value="Unassembled WGS sequence"/>
</dbReference>
<evidence type="ECO:0000256" key="2">
    <source>
        <dbReference type="ARBA" id="ARBA00005692"/>
    </source>
</evidence>
<evidence type="ECO:0000256" key="1">
    <source>
        <dbReference type="ARBA" id="ARBA00004141"/>
    </source>
</evidence>
<evidence type="ECO:0000313" key="8">
    <source>
        <dbReference type="WBParaSite" id="Pan_g680.t1"/>
    </source>
</evidence>
<dbReference type="GO" id="GO:0007606">
    <property type="term" value="P:sensory perception of chemical stimulus"/>
    <property type="evidence" value="ECO:0007669"/>
    <property type="project" value="UniProtKB-UniRule"/>
</dbReference>
<name>A0A7E4W4P2_PANRE</name>
<feature type="transmembrane region" description="Helical" evidence="6">
    <location>
        <begin position="6"/>
        <end position="25"/>
    </location>
</feature>
<feature type="transmembrane region" description="Helical" evidence="6">
    <location>
        <begin position="37"/>
        <end position="60"/>
    </location>
</feature>
<evidence type="ECO:0000313" key="7">
    <source>
        <dbReference type="Proteomes" id="UP000492821"/>
    </source>
</evidence>
<dbReference type="GO" id="GO:0004888">
    <property type="term" value="F:transmembrane signaling receptor activity"/>
    <property type="evidence" value="ECO:0007669"/>
    <property type="project" value="InterPro"/>
</dbReference>
<dbReference type="InterPro" id="IPR000609">
    <property type="entry name" value="7TM_GPCR_serpentine_rcpt_Srg"/>
</dbReference>
<evidence type="ECO:0000256" key="5">
    <source>
        <dbReference type="ARBA" id="ARBA00023136"/>
    </source>
</evidence>
<feature type="transmembrane region" description="Helical" evidence="6">
    <location>
        <begin position="80"/>
        <end position="102"/>
    </location>
</feature>
<dbReference type="WBParaSite" id="Pan_g680.t1">
    <property type="protein sequence ID" value="Pan_g680.t1"/>
    <property type="gene ID" value="Pan_g680"/>
</dbReference>
<proteinExistence type="inferred from homology"/>
<reference evidence="7" key="1">
    <citation type="journal article" date="2013" name="Genetics">
        <title>The draft genome and transcriptome of Panagrellus redivivus are shaped by the harsh demands of a free-living lifestyle.</title>
        <authorList>
            <person name="Srinivasan J."/>
            <person name="Dillman A.R."/>
            <person name="Macchietto M.G."/>
            <person name="Heikkinen L."/>
            <person name="Lakso M."/>
            <person name="Fracchia K.M."/>
            <person name="Antoshechkin I."/>
            <person name="Mortazavi A."/>
            <person name="Wong G."/>
            <person name="Sternberg P.W."/>
        </authorList>
    </citation>
    <scope>NUCLEOTIDE SEQUENCE [LARGE SCALE GENOMIC DNA]</scope>
    <source>
        <strain evidence="7">MT8872</strain>
    </source>
</reference>
<evidence type="ECO:0000256" key="4">
    <source>
        <dbReference type="ARBA" id="ARBA00022989"/>
    </source>
</evidence>
<feature type="transmembrane region" description="Helical" evidence="6">
    <location>
        <begin position="271"/>
        <end position="291"/>
    </location>
</feature>
<dbReference type="GO" id="GO:0016020">
    <property type="term" value="C:membrane"/>
    <property type="evidence" value="ECO:0007669"/>
    <property type="project" value="UniProtKB-SubCell"/>
</dbReference>
<dbReference type="PANTHER" id="PTHR31552:SF8">
    <property type="entry name" value="SERPENTINE RECEPTOR CLASS GAMMA"/>
    <property type="match status" value="1"/>
</dbReference>
<keyword evidence="5 6" id="KW-0472">Membrane</keyword>
<dbReference type="SUPFAM" id="SSF81321">
    <property type="entry name" value="Family A G protein-coupled receptor-like"/>
    <property type="match status" value="1"/>
</dbReference>
<keyword evidence="4 6" id="KW-1133">Transmembrane helix</keyword>
<dbReference type="AlphaFoldDB" id="A0A7E4W4P2"/>
<evidence type="ECO:0000256" key="3">
    <source>
        <dbReference type="ARBA" id="ARBA00022692"/>
    </source>
</evidence>
<protein>
    <recommendedName>
        <fullName evidence="6">Serpentine receptor class gamma</fullName>
    </recommendedName>
</protein>
<keyword evidence="3 6" id="KW-0812">Transmembrane</keyword>
<accession>A0A7E4W4P2</accession>
<feature type="transmembrane region" description="Helical" evidence="6">
    <location>
        <begin position="215"/>
        <end position="241"/>
    </location>
</feature>